<dbReference type="PROSITE" id="PS50011">
    <property type="entry name" value="PROTEIN_KINASE_DOM"/>
    <property type="match status" value="1"/>
</dbReference>
<reference evidence="4 5" key="1">
    <citation type="submission" date="2024-04" db="EMBL/GenBank/DDBJ databases">
        <title>Tritrichomonas musculus Genome.</title>
        <authorList>
            <person name="Alves-Ferreira E."/>
            <person name="Grigg M."/>
            <person name="Lorenzi H."/>
            <person name="Galac M."/>
        </authorList>
    </citation>
    <scope>NUCLEOTIDE SEQUENCE [LARGE SCALE GENOMIC DNA]</scope>
    <source>
        <strain evidence="4 5">EAF2021</strain>
    </source>
</reference>
<dbReference type="Proteomes" id="UP001470230">
    <property type="component" value="Unassembled WGS sequence"/>
</dbReference>
<dbReference type="PANTHER" id="PTHR23257">
    <property type="entry name" value="SERINE-THREONINE PROTEIN KINASE"/>
    <property type="match status" value="1"/>
</dbReference>
<feature type="coiled-coil region" evidence="2">
    <location>
        <begin position="327"/>
        <end position="405"/>
    </location>
</feature>
<evidence type="ECO:0000259" key="3">
    <source>
        <dbReference type="PROSITE" id="PS50011"/>
    </source>
</evidence>
<comment type="caution">
    <text evidence="4">The sequence shown here is derived from an EMBL/GenBank/DDBJ whole genome shotgun (WGS) entry which is preliminary data.</text>
</comment>
<proteinExistence type="predicted"/>
<evidence type="ECO:0000256" key="1">
    <source>
        <dbReference type="ARBA" id="ARBA00023170"/>
    </source>
</evidence>
<dbReference type="PROSITE" id="PS00108">
    <property type="entry name" value="PROTEIN_KINASE_ST"/>
    <property type="match status" value="1"/>
</dbReference>
<dbReference type="InterPro" id="IPR011009">
    <property type="entry name" value="Kinase-like_dom_sf"/>
</dbReference>
<evidence type="ECO:0000256" key="2">
    <source>
        <dbReference type="SAM" id="Coils"/>
    </source>
</evidence>
<dbReference type="SUPFAM" id="SSF49785">
    <property type="entry name" value="Galactose-binding domain-like"/>
    <property type="match status" value="1"/>
</dbReference>
<dbReference type="Gene3D" id="1.10.510.10">
    <property type="entry name" value="Transferase(Phosphotransferase) domain 1"/>
    <property type="match status" value="1"/>
</dbReference>
<organism evidence="4 5">
    <name type="scientific">Tritrichomonas musculus</name>
    <dbReference type="NCBI Taxonomy" id="1915356"/>
    <lineage>
        <taxon>Eukaryota</taxon>
        <taxon>Metamonada</taxon>
        <taxon>Parabasalia</taxon>
        <taxon>Tritrichomonadida</taxon>
        <taxon>Tritrichomonadidae</taxon>
        <taxon>Tritrichomonas</taxon>
    </lineage>
</organism>
<dbReference type="Gene3D" id="3.30.200.20">
    <property type="entry name" value="Phosphorylase Kinase, domain 1"/>
    <property type="match status" value="1"/>
</dbReference>
<dbReference type="EMBL" id="JAPFFF010000016">
    <property type="protein sequence ID" value="KAK8864931.1"/>
    <property type="molecule type" value="Genomic_DNA"/>
</dbReference>
<dbReference type="InterPro" id="IPR050167">
    <property type="entry name" value="Ser_Thr_protein_kinase"/>
</dbReference>
<keyword evidence="5" id="KW-1185">Reference proteome</keyword>
<keyword evidence="1" id="KW-0675">Receptor</keyword>
<accession>A0ABR2IMM0</accession>
<evidence type="ECO:0000313" key="4">
    <source>
        <dbReference type="EMBL" id="KAK8864931.1"/>
    </source>
</evidence>
<name>A0ABR2IMM0_9EUKA</name>
<dbReference type="PRINTS" id="PR00109">
    <property type="entry name" value="TYRKINASE"/>
</dbReference>
<dbReference type="InterPro" id="IPR001245">
    <property type="entry name" value="Ser-Thr/Tyr_kinase_cat_dom"/>
</dbReference>
<dbReference type="InterPro" id="IPR008271">
    <property type="entry name" value="Ser/Thr_kinase_AS"/>
</dbReference>
<feature type="domain" description="Protein kinase" evidence="3">
    <location>
        <begin position="15"/>
        <end position="277"/>
    </location>
</feature>
<protein>
    <recommendedName>
        <fullName evidence="3">Protein kinase domain-containing protein</fullName>
    </recommendedName>
</protein>
<keyword evidence="2" id="KW-0175">Coiled coil</keyword>
<dbReference type="Pfam" id="PF00069">
    <property type="entry name" value="Pkinase"/>
    <property type="match status" value="1"/>
</dbReference>
<dbReference type="SUPFAM" id="SSF56112">
    <property type="entry name" value="Protein kinase-like (PK-like)"/>
    <property type="match status" value="1"/>
</dbReference>
<dbReference type="Gene3D" id="2.60.120.260">
    <property type="entry name" value="Galactose-binding domain-like"/>
    <property type="match status" value="1"/>
</dbReference>
<sequence>MITNKLDYLVDPNKFEDVKEIKKGGFSTLYLVKNKDTGNYMAAKIINHHNKKAINREIAFSIKCSGHSGFNKFYGFSKTDFFKNNDVTLFMEFQKNGSLADILRKTPNTLDNTNRQIILLGVANGMSFLHKQDIAHRDLKPENILLDENKYSKIIDFGTGKYLYNDYQLITQTAQIGTLKYMPPEYLRDGLFVKKSDVFSYGMIMYEIVTGIKPYKELEGKEMNIMSFTNKVVEEDLRPKFPDNINKSLKKLICKCWSKDINERPSFDDIIKILAFNIDDSITDFYDDEEEENEETTSTYCLDDIDIKKYKNYIENDLGMKTVRTVVDDENSKYEELSRKINNLEQEINSLKHKNKILMKENRRIKNVNEEILKELKEVPNQNDVEELKIESKQLKKDYENIKHKYHRIKEISLKIINRLSNQKMHYKDLKNYIENWQFEMMSIKQGHDNKLEKMNTEINSLKNNQQIGTKKNIAQKPPIKRGKSVQSTPKTSNIIEYKIQQKSSQSIIIKKPTTVSIPYKPSMNLYGIIDYLNNKSNGIVSLNGVVQVTCSSTQPNCLFSVHDCKCLCNFKDLSSKSMWTPNNERNGYVQFDFVKNYVNVSFYTLQTPTSETLDYPKSWEVKCSNNLKEWTTIDKQLDQECMNTNNVCNTFKCQNYCSKFFRYVRIVNIDECWNKSSRYYFDISAVEFYGEIKFN</sequence>
<dbReference type="SMART" id="SM00220">
    <property type="entry name" value="S_TKc"/>
    <property type="match status" value="1"/>
</dbReference>
<dbReference type="PANTHER" id="PTHR23257:SF958">
    <property type="entry name" value="SERINE_THREONINE-PROTEIN KINASE WNK4"/>
    <property type="match status" value="1"/>
</dbReference>
<dbReference type="InterPro" id="IPR000719">
    <property type="entry name" value="Prot_kinase_dom"/>
</dbReference>
<dbReference type="InterPro" id="IPR008979">
    <property type="entry name" value="Galactose-bd-like_sf"/>
</dbReference>
<evidence type="ECO:0000313" key="5">
    <source>
        <dbReference type="Proteomes" id="UP001470230"/>
    </source>
</evidence>
<gene>
    <name evidence="4" type="ORF">M9Y10_010458</name>
</gene>